<reference evidence="1 2" key="1">
    <citation type="submission" date="2015-09" db="EMBL/GenBank/DDBJ databases">
        <title>Genome sequencing project for genomic taxonomy and phylogenomics of Bacillus-like bacteria.</title>
        <authorList>
            <person name="Liu B."/>
            <person name="Wang J."/>
            <person name="Zhu Y."/>
            <person name="Liu G."/>
            <person name="Chen Q."/>
            <person name="Chen Z."/>
            <person name="Lan J."/>
            <person name="Che J."/>
            <person name="Ge C."/>
            <person name="Shi H."/>
            <person name="Pan Z."/>
            <person name="Liu X."/>
        </authorList>
    </citation>
    <scope>NUCLEOTIDE SEQUENCE [LARGE SCALE GENOMIC DNA]</scope>
    <source>
        <strain evidence="1 2">FJAT-18043</strain>
    </source>
</reference>
<dbReference type="PATRIC" id="fig|1637975.4.peg.1754"/>
<dbReference type="AlphaFoldDB" id="A0A0Q3SH82"/>
<gene>
    <name evidence="1" type="ORF">AN957_09865</name>
</gene>
<accession>A0A0Q3SH82</accession>
<proteinExistence type="predicted"/>
<comment type="caution">
    <text evidence="1">The sequence shown here is derived from an EMBL/GenBank/DDBJ whole genome shotgun (WGS) entry which is preliminary data.</text>
</comment>
<keyword evidence="2" id="KW-1185">Reference proteome</keyword>
<evidence type="ECO:0008006" key="3">
    <source>
        <dbReference type="Google" id="ProtNLM"/>
    </source>
</evidence>
<dbReference type="EMBL" id="LJIX01000006">
    <property type="protein sequence ID" value="KQL18844.1"/>
    <property type="molecule type" value="Genomic_DNA"/>
</dbReference>
<name>A0A0Q3SH82_9BACI</name>
<evidence type="ECO:0000313" key="1">
    <source>
        <dbReference type="EMBL" id="KQL18844.1"/>
    </source>
</evidence>
<organism evidence="1 2">
    <name type="scientific">Cytobacillus solani</name>
    <dbReference type="NCBI Taxonomy" id="1637975"/>
    <lineage>
        <taxon>Bacteria</taxon>
        <taxon>Bacillati</taxon>
        <taxon>Bacillota</taxon>
        <taxon>Bacilli</taxon>
        <taxon>Bacillales</taxon>
        <taxon>Bacillaceae</taxon>
        <taxon>Cytobacillus</taxon>
    </lineage>
</organism>
<dbReference type="RefSeq" id="WP_056683836.1">
    <property type="nucleotide sequence ID" value="NZ_LJIX01000006.1"/>
</dbReference>
<protein>
    <recommendedName>
        <fullName evidence="3">Plasmid replication protein RepL domain-containing protein</fullName>
    </recommendedName>
</protein>
<sequence>MSKWSVVHKETGEIRDFAEFQAARQRQADGYRQRQEGRKHDFTFTDMDNIHEIIGKIDDKHCGYLLYLQCFISFDGVLVNADNEKTAMTKADIQRVVGLKKTAFYAFLSSMLANDIIRENEDGKYSVNPAYHFKGTINNPNVIRSFTTKVRELYTGRNANKLGFIYKLLPYVHQETNTICANPYVKDVEHIAQLSKGEITALTGVSEKTVYSYLRNMKLGDEFVFAEIRRGNERYYKLNPFIFYRKNGRPDATLREMFRLGFSGK</sequence>
<dbReference type="Proteomes" id="UP000050996">
    <property type="component" value="Unassembled WGS sequence"/>
</dbReference>
<evidence type="ECO:0000313" key="2">
    <source>
        <dbReference type="Proteomes" id="UP000050996"/>
    </source>
</evidence>